<feature type="transmembrane region" description="Helical" evidence="1">
    <location>
        <begin position="12"/>
        <end position="30"/>
    </location>
</feature>
<reference evidence="2" key="1">
    <citation type="submission" date="2013-04" db="EMBL/GenBank/DDBJ databases">
        <title>The genome sequencing project of 58 acetic acid bacteria.</title>
        <authorList>
            <person name="Okamoto-Kainuma A."/>
            <person name="Ishikawa M."/>
            <person name="Umino S."/>
            <person name="Koizumi Y."/>
            <person name="Shiwa Y."/>
            <person name="Yoshikawa H."/>
            <person name="Matsutani M."/>
            <person name="Matsushita K."/>
        </authorList>
    </citation>
    <scope>NUCLEOTIDE SEQUENCE</scope>
    <source>
        <strain evidence="2">DSM 15669</strain>
    </source>
</reference>
<accession>A0ABQ0P1M4</accession>
<sequence length="64" mass="7162">MSLWVELVSAMLAGGALVFGLLTVPLLCWLHRLSLQMTVQAQEMVHLRKTLDAITRIMMEAEHG</sequence>
<keyword evidence="1" id="KW-0812">Transmembrane</keyword>
<name>A0ABQ0P1M4_9PROT</name>
<evidence type="ECO:0000256" key="1">
    <source>
        <dbReference type="SAM" id="Phobius"/>
    </source>
</evidence>
<keyword evidence="3" id="KW-1185">Reference proteome</keyword>
<gene>
    <name evidence="2" type="ORF">AA15669_1963</name>
</gene>
<dbReference type="RefSeq" id="WP_018980449.1">
    <property type="nucleotide sequence ID" value="NZ_BAQD01000147.1"/>
</dbReference>
<dbReference type="Proteomes" id="UP001062901">
    <property type="component" value="Unassembled WGS sequence"/>
</dbReference>
<proteinExistence type="predicted"/>
<organism evidence="2 3">
    <name type="scientific">Saccharibacter floricola DSM 15669</name>
    <dbReference type="NCBI Taxonomy" id="1123227"/>
    <lineage>
        <taxon>Bacteria</taxon>
        <taxon>Pseudomonadati</taxon>
        <taxon>Pseudomonadota</taxon>
        <taxon>Alphaproteobacteria</taxon>
        <taxon>Acetobacterales</taxon>
        <taxon>Acetobacteraceae</taxon>
        <taxon>Saccharibacter</taxon>
    </lineage>
</organism>
<evidence type="ECO:0000313" key="2">
    <source>
        <dbReference type="EMBL" id="GBQ08919.1"/>
    </source>
</evidence>
<dbReference type="EMBL" id="BAQD01000147">
    <property type="protein sequence ID" value="GBQ08919.1"/>
    <property type="molecule type" value="Genomic_DNA"/>
</dbReference>
<keyword evidence="1" id="KW-0472">Membrane</keyword>
<keyword evidence="1" id="KW-1133">Transmembrane helix</keyword>
<comment type="caution">
    <text evidence="2">The sequence shown here is derived from an EMBL/GenBank/DDBJ whole genome shotgun (WGS) entry which is preliminary data.</text>
</comment>
<protein>
    <submittedName>
        <fullName evidence="2">Uncharacterized protein</fullName>
    </submittedName>
</protein>
<evidence type="ECO:0000313" key="3">
    <source>
        <dbReference type="Proteomes" id="UP001062901"/>
    </source>
</evidence>